<accession>E8M0R3</accession>
<feature type="signal peptide" evidence="2">
    <location>
        <begin position="1"/>
        <end position="24"/>
    </location>
</feature>
<evidence type="ECO:0000259" key="3">
    <source>
        <dbReference type="PROSITE" id="PS51841"/>
    </source>
</evidence>
<dbReference type="InterPro" id="IPR001322">
    <property type="entry name" value="Lamin_tail_dom"/>
</dbReference>
<dbReference type="RefSeq" id="WP_008072218.1">
    <property type="nucleotide sequence ID" value="NZ_AEVT01000002.1"/>
</dbReference>
<dbReference type="PANTHER" id="PTHR42834">
    <property type="entry name" value="ENDONUCLEASE/EXONUCLEASE/PHOSPHATASE FAMILY PROTEIN (AFU_ORTHOLOGUE AFUA_3G09210)"/>
    <property type="match status" value="1"/>
</dbReference>
<reference evidence="4 5" key="1">
    <citation type="journal article" date="2012" name="Int. J. Syst. Evol. Microbiol.">
        <title>Vibrio caribbeanicus sp. nov., isolated from the marine sponge Scleritoderma cyanea.</title>
        <authorList>
            <person name="Hoffmann M."/>
            <person name="Monday S.R."/>
            <person name="Allard M.W."/>
            <person name="Strain E.A."/>
            <person name="Whittaker P."/>
            <person name="Naum M."/>
            <person name="McCarthy P.J."/>
            <person name="Lopez J.V."/>
            <person name="Fischer M."/>
            <person name="Brown E.W."/>
        </authorList>
    </citation>
    <scope>NUCLEOTIDE SEQUENCE [LARGE SCALE GENOMIC DNA]</scope>
    <source>
        <strain evidence="5">DSMZ 21326</strain>
    </source>
</reference>
<dbReference type="Gene3D" id="3.60.10.10">
    <property type="entry name" value="Endonuclease/exonuclease/phosphatase"/>
    <property type="match status" value="1"/>
</dbReference>
<organism evidence="4 5">
    <name type="scientific">Vibrio sinaloensis DSM 21326</name>
    <dbReference type="NCBI Taxonomy" id="945550"/>
    <lineage>
        <taxon>Bacteria</taxon>
        <taxon>Pseudomonadati</taxon>
        <taxon>Pseudomonadota</taxon>
        <taxon>Gammaproteobacteria</taxon>
        <taxon>Vibrionales</taxon>
        <taxon>Vibrionaceae</taxon>
        <taxon>Vibrio</taxon>
        <taxon>Vibrio oreintalis group</taxon>
    </lineage>
</organism>
<evidence type="ECO:0000256" key="2">
    <source>
        <dbReference type="SAM" id="SignalP"/>
    </source>
</evidence>
<evidence type="ECO:0000256" key="1">
    <source>
        <dbReference type="SAM" id="MobiDB-lite"/>
    </source>
</evidence>
<evidence type="ECO:0000313" key="5">
    <source>
        <dbReference type="Proteomes" id="UP000006228"/>
    </source>
</evidence>
<keyword evidence="2" id="KW-0732">Signal</keyword>
<dbReference type="EMBL" id="AEVT01000002">
    <property type="protein sequence ID" value="EGA72299.1"/>
    <property type="molecule type" value="Genomic_DNA"/>
</dbReference>
<dbReference type="PROSITE" id="PS51841">
    <property type="entry name" value="LTD"/>
    <property type="match status" value="1"/>
</dbReference>
<feature type="domain" description="LTD" evidence="3">
    <location>
        <begin position="16"/>
        <end position="133"/>
    </location>
</feature>
<dbReference type="InterPro" id="IPR036691">
    <property type="entry name" value="Endo/exonu/phosph_ase_sf"/>
</dbReference>
<dbReference type="PANTHER" id="PTHR42834:SF1">
    <property type="entry name" value="ENDONUCLEASE_EXONUCLEASE_PHOSPHATASE FAMILY PROTEIN (AFU_ORTHOLOGUE AFUA_3G09210)"/>
    <property type="match status" value="1"/>
</dbReference>
<dbReference type="Pfam" id="PF03372">
    <property type="entry name" value="Exo_endo_phos"/>
    <property type="match status" value="1"/>
</dbReference>
<feature type="region of interest" description="Disordered" evidence="1">
    <location>
        <begin position="965"/>
        <end position="990"/>
    </location>
</feature>
<sequence>MNNTLSPKLLTLCIASALSGTASAEIILSQYVEGGSYNKAVEIANTGTEAVTLTGYQLAKSSNGGGEWANHLDLSDVTIAANQVYVVAHSQASDEIKAVAGNLNSDVANFNGDDPIALVKDGQLHDVIGVMGDVDFAKDTTLVRNSDALTPSATYQAGQWTTFPKDNIDGLGQLNAVEPPAAFECSVDGNDPQFTSIQAIQGEGDTSPLIDGYPFITDEDHYVMGVVSAVTTGLTKGFYLQALENDANPKTSEGLFIHTDFADTELKAGDVVCVKGKVQEYYSNTQLSSDANSYVKTDTSDASLVTPLVVEEGETLREALERYEGMQVELTSASELFVTRNFSYDYDSRRNNMLLAHEGPLFKPTQVHAADSAEAKALAAENASNRVFLESDGYAPSGQIPYYPDFAADADQDGSSEQHIRLGSRLEGLHGVVNYSYDEYRIIATNEVNNSNFVTSGEGFDVARKDAPSITDSDLRVASFNVLNYFTSHSSIGGPLNASCDDQADADASRGCNRGAKELDEFLVQKAKIVNAMVKMDADIIGLMEVENNGFAEGSAIQDLVDALNAKISDTEDHYSFVEIEDGDKYNDDFFGSDAIMVAILYRADSVTPKEAATVIITPEQHIAADTITRDDGKGGQEGNPAYDKYQRHSLLQTFTVKETGEDLSIVVNHFKSKGSECIEEWIAGVEDTEPTDLQGNCNNFRVSAAHAVGEALKDVKGDVLVMGDLNAYGMEDPLLTLTDYDASDAENGKDYGREIYTAAYTNVAGGEVSAERTKIEKGFGYTNLNTLLHGADTFSYTYSGELGNLDHALASSSLAQKVVAIEDWHINSLESNLFEYSSKYTGNMPKYTDVYSASDHDPVLIAIDLPDTDIDLPEEGENLTVNVRLPLDAAEGDIVTVTLKTPAQQNAARSADIDYTSTVTLTQADVNARTVAVEFESAPEEGTYQLEETVTDSTGATVKYQATRTVEVEKAPTSTDGEESDDSDGGSTGFGLLFALSGLLAWRRRK</sequence>
<dbReference type="SUPFAM" id="SSF56219">
    <property type="entry name" value="DNase I-like"/>
    <property type="match status" value="1"/>
</dbReference>
<feature type="chain" id="PRO_5003227202" evidence="2">
    <location>
        <begin position="25"/>
        <end position="1007"/>
    </location>
</feature>
<dbReference type="eggNOG" id="COG2374">
    <property type="taxonomic scope" value="Bacteria"/>
</dbReference>
<dbReference type="NCBIfam" id="NF033681">
    <property type="entry name" value="ExeM_NucH_DNase"/>
    <property type="match status" value="1"/>
</dbReference>
<dbReference type="GeneID" id="95567272"/>
<proteinExistence type="predicted"/>
<comment type="caution">
    <text evidence="4">The sequence shown here is derived from an EMBL/GenBank/DDBJ whole genome shotgun (WGS) entry which is preliminary data.</text>
</comment>
<dbReference type="CDD" id="cd04486">
    <property type="entry name" value="YhcR_OBF_like"/>
    <property type="match status" value="1"/>
</dbReference>
<dbReference type="OrthoDB" id="9800417at2"/>
<gene>
    <name evidence="4" type="ORF">VISI1226_20195</name>
</gene>
<dbReference type="AlphaFoldDB" id="E8M0R3"/>
<dbReference type="Proteomes" id="UP000006228">
    <property type="component" value="Unassembled WGS sequence"/>
</dbReference>
<name>E8M0R3_PHOS4</name>
<dbReference type="InterPro" id="IPR005135">
    <property type="entry name" value="Endo/exonuclease/phosphatase"/>
</dbReference>
<evidence type="ECO:0000313" key="4">
    <source>
        <dbReference type="EMBL" id="EGA72299.1"/>
    </source>
</evidence>
<dbReference type="InterPro" id="IPR047971">
    <property type="entry name" value="ExeM-like"/>
</dbReference>
<dbReference type="GO" id="GO:0003824">
    <property type="term" value="F:catalytic activity"/>
    <property type="evidence" value="ECO:0007669"/>
    <property type="project" value="InterPro"/>
</dbReference>
<dbReference type="Pfam" id="PF00932">
    <property type="entry name" value="LTD"/>
    <property type="match status" value="1"/>
</dbReference>
<protein>
    <submittedName>
        <fullName evidence="4">Nuclease</fullName>
    </submittedName>
</protein>